<feature type="transmembrane region" description="Helical" evidence="1">
    <location>
        <begin position="28"/>
        <end position="49"/>
    </location>
</feature>
<feature type="transmembrane region" description="Helical" evidence="1">
    <location>
        <begin position="413"/>
        <end position="430"/>
    </location>
</feature>
<comment type="function">
    <text evidence="1">Protein O-mannosyltransferase that catalyzes the transfer of a single mannose residue from a polyprenol phospho-mannosyl lipidic donor to the hydroxyl group of selected serine and threonine residues in acceptor proteins.</text>
</comment>
<keyword evidence="1" id="KW-0812">Transmembrane</keyword>
<dbReference type="EC" id="2.4.1.-" evidence="1"/>
<comment type="similarity">
    <text evidence="1">Belongs to the glycosyltransferase 39 family.</text>
</comment>
<feature type="transmembrane region" description="Helical" evidence="1">
    <location>
        <begin position="436"/>
        <end position="459"/>
    </location>
</feature>
<dbReference type="Pfam" id="PF13231">
    <property type="entry name" value="PMT_2"/>
    <property type="match status" value="1"/>
</dbReference>
<comment type="pathway">
    <text evidence="1">Protein modification; protein glycosylation.</text>
</comment>
<keyword evidence="1" id="KW-0808">Transferase</keyword>
<dbReference type="PANTHER" id="PTHR10050:SF46">
    <property type="entry name" value="PROTEIN O-MANNOSYL-TRANSFERASE 2"/>
    <property type="match status" value="1"/>
</dbReference>
<keyword evidence="1" id="KW-1133">Transmembrane helix</keyword>
<evidence type="ECO:0000313" key="4">
    <source>
        <dbReference type="EMBL" id="ALA67885.1"/>
    </source>
</evidence>
<feature type="domain" description="Glycosyltransferase RgtA/B/C/D-like" evidence="2">
    <location>
        <begin position="92"/>
        <end position="183"/>
    </location>
</feature>
<evidence type="ECO:0000259" key="2">
    <source>
        <dbReference type="Pfam" id="PF13231"/>
    </source>
</evidence>
<keyword evidence="1" id="KW-0472">Membrane</keyword>
<dbReference type="InterPro" id="IPR032421">
    <property type="entry name" value="PMT_4TMC"/>
</dbReference>
<evidence type="ECO:0000256" key="1">
    <source>
        <dbReference type="RuleBase" id="RU367007"/>
    </source>
</evidence>
<evidence type="ECO:0000313" key="5">
    <source>
        <dbReference type="Proteomes" id="UP000058446"/>
    </source>
</evidence>
<proteinExistence type="inferred from homology"/>
<protein>
    <recommendedName>
        <fullName evidence="1">Polyprenol-phosphate-mannose--protein mannosyltransferase</fullName>
        <ecNumber evidence="1">2.4.1.-</ecNumber>
    </recommendedName>
</protein>
<evidence type="ECO:0000259" key="3">
    <source>
        <dbReference type="Pfam" id="PF16192"/>
    </source>
</evidence>
<comment type="subcellular location">
    <subcellularLocation>
        <location evidence="1">Cell membrane</location>
    </subcellularLocation>
</comment>
<name>A0A0K2H1G5_9CORY</name>
<dbReference type="PANTHER" id="PTHR10050">
    <property type="entry name" value="DOLICHYL-PHOSPHATE-MANNOSE--PROTEIN MANNOSYLTRANSFERASE"/>
    <property type="match status" value="1"/>
</dbReference>
<feature type="domain" description="Protein O-mannosyl-transferase C-terminal four TM" evidence="3">
    <location>
        <begin position="322"/>
        <end position="510"/>
    </location>
</feature>
<dbReference type="Pfam" id="PF16192">
    <property type="entry name" value="PMT_4TMC"/>
    <property type="match status" value="1"/>
</dbReference>
<gene>
    <name evidence="4" type="ORF">CLAC_09430</name>
</gene>
<dbReference type="InterPro" id="IPR027005">
    <property type="entry name" value="PMT-like"/>
</dbReference>
<dbReference type="KEGG" id="clw:CLAC_09430"/>
<sequence>MTTGLQTPPHPPEPVLLRQRRPWDRLDTWIFAVLITLTALARLVGLTYATDNGTPLFDEKHYVPQAWQVLESTRDPVSGGIEDNPGFGLIVHPPVGKQIIAIGEWIFGYNALGWRITSALAGIAVVAMLMDIARRLTRGSRIAVVIAGAYALADGVLFVSSRVGMLDMLQTLFIVGAVWALLVDQEDVEKRLHAAASGSVLGAYGPYLGYRWWRLLSGAFLGLSLGIKWSGLYYIAAFGLFSVFSDVALRRRFGARHPVLGGLVRDTAPALRDLVAAPLVIYFLSWRSWFAEETSVYRHLPSGDLDGDLTALPLFDKLPEAIRNYLHYQYNVLQFHAELTTSNGHNHPWESKPWHWLVSYRPMLYYSTDTTCAGGRECKGWIMLFGTPPIWWLLVPVVLWAAWRWIRHRDGRYAVVVTGFLASWLPWAISYDRQMYFFYATALIPFVIIGYALIAADLAGWKFREKPAGRAIVTIHAALVLAAFIFWLPIMTGIPLPTETFNLRFWLPSWS</sequence>
<reference evidence="4 5" key="1">
    <citation type="submission" date="2013-10" db="EMBL/GenBank/DDBJ databases">
        <title>Complete genome sequence of Corynebacterium lactis DSM 45799(T), isolated from raw cow milk.</title>
        <authorList>
            <person name="Ruckert C."/>
            <person name="Albersmeier A."/>
            <person name="Lipski A."/>
            <person name="Kalinowski J."/>
        </authorList>
    </citation>
    <scope>NUCLEOTIDE SEQUENCE [LARGE SCALE GENOMIC DNA]</scope>
    <source>
        <strain evidence="4 5">RW2-5</strain>
    </source>
</reference>
<keyword evidence="5" id="KW-1185">Reference proteome</keyword>
<feature type="transmembrane region" description="Helical" evidence="1">
    <location>
        <begin position="142"/>
        <end position="159"/>
    </location>
</feature>
<organism evidence="4 5">
    <name type="scientific">Corynebacterium lactis RW2-5</name>
    <dbReference type="NCBI Taxonomy" id="1408189"/>
    <lineage>
        <taxon>Bacteria</taxon>
        <taxon>Bacillati</taxon>
        <taxon>Actinomycetota</taxon>
        <taxon>Actinomycetes</taxon>
        <taxon>Mycobacteriales</taxon>
        <taxon>Corynebacteriaceae</taxon>
        <taxon>Corynebacterium</taxon>
    </lineage>
</organism>
<accession>A0A0K2H1G5</accession>
<dbReference type="GO" id="GO:0004169">
    <property type="term" value="F:dolichyl-phosphate-mannose-protein mannosyltransferase activity"/>
    <property type="evidence" value="ECO:0007669"/>
    <property type="project" value="UniProtKB-UniRule"/>
</dbReference>
<dbReference type="AlphaFoldDB" id="A0A0K2H1G5"/>
<dbReference type="InterPro" id="IPR038731">
    <property type="entry name" value="RgtA/B/C-like"/>
</dbReference>
<feature type="transmembrane region" description="Helical" evidence="1">
    <location>
        <begin position="232"/>
        <end position="249"/>
    </location>
</feature>
<dbReference type="STRING" id="1408189.CLAC_09430"/>
<feature type="transmembrane region" description="Helical" evidence="1">
    <location>
        <begin position="389"/>
        <end position="406"/>
    </location>
</feature>
<dbReference type="RefSeq" id="WP_245621854.1">
    <property type="nucleotide sequence ID" value="NZ_CP006841.1"/>
</dbReference>
<dbReference type="Proteomes" id="UP000058446">
    <property type="component" value="Chromosome"/>
</dbReference>
<feature type="transmembrane region" description="Helical" evidence="1">
    <location>
        <begin position="112"/>
        <end position="130"/>
    </location>
</feature>
<keyword evidence="1" id="KW-1003">Cell membrane</keyword>
<dbReference type="EMBL" id="CP006841">
    <property type="protein sequence ID" value="ALA67885.1"/>
    <property type="molecule type" value="Genomic_DNA"/>
</dbReference>
<dbReference type="GO" id="GO:0005886">
    <property type="term" value="C:plasma membrane"/>
    <property type="evidence" value="ECO:0007669"/>
    <property type="project" value="UniProtKB-SubCell"/>
</dbReference>
<dbReference type="PATRIC" id="fig|1408189.4.peg.1892"/>
<feature type="transmembrane region" description="Helical" evidence="1">
    <location>
        <begin position="471"/>
        <end position="490"/>
    </location>
</feature>
<keyword evidence="1" id="KW-0328">Glycosyltransferase</keyword>
<dbReference type="UniPathway" id="UPA00378"/>